<evidence type="ECO:0000256" key="2">
    <source>
        <dbReference type="ARBA" id="ARBA00022801"/>
    </source>
</evidence>
<dbReference type="InterPro" id="IPR017853">
    <property type="entry name" value="GH"/>
</dbReference>
<dbReference type="InterPro" id="IPR008979">
    <property type="entry name" value="Galactose-bd-like_sf"/>
</dbReference>
<keyword evidence="2 4" id="KW-0378">Hydrolase</keyword>
<keyword evidence="1 5" id="KW-0732">Signal</keyword>
<dbReference type="Pfam" id="PF03422">
    <property type="entry name" value="CBM_6"/>
    <property type="match status" value="2"/>
</dbReference>
<dbReference type="SUPFAM" id="SSF51445">
    <property type="entry name" value="(Trans)glycosidases"/>
    <property type="match status" value="1"/>
</dbReference>
<dbReference type="Proteomes" id="UP000785613">
    <property type="component" value="Unassembled WGS sequence"/>
</dbReference>
<evidence type="ECO:0000259" key="6">
    <source>
        <dbReference type="PROSITE" id="PS51175"/>
    </source>
</evidence>
<reference evidence="7 8" key="1">
    <citation type="submission" date="2019-09" db="EMBL/GenBank/DDBJ databases">
        <title>Taxonomy of Antarctic Massilia spp.: description of Massilia rubra sp. nov., Massilia aquatica sp. nov., Massilia mucilaginosa sp. nov., Massilia frigida sp. nov. isolated from streams, lakes and regoliths.</title>
        <authorList>
            <person name="Holochova P."/>
            <person name="Sedlacek I."/>
            <person name="Kralova S."/>
            <person name="Maslanova I."/>
            <person name="Busse H.-J."/>
            <person name="Stankova E."/>
            <person name="Vrbovska V."/>
            <person name="Kovarovic V."/>
            <person name="Bartak M."/>
            <person name="Svec P."/>
            <person name="Pantucek R."/>
        </authorList>
    </citation>
    <scope>NUCLEOTIDE SEQUENCE [LARGE SCALE GENOMIC DNA]</scope>
    <source>
        <strain evidence="7 8">CCM 8692</strain>
    </source>
</reference>
<dbReference type="SMART" id="SM00606">
    <property type="entry name" value="CBD_IV"/>
    <property type="match status" value="2"/>
</dbReference>
<evidence type="ECO:0000256" key="5">
    <source>
        <dbReference type="SAM" id="SignalP"/>
    </source>
</evidence>
<organism evidence="7 8">
    <name type="scientific">Massilia rubra</name>
    <dbReference type="NCBI Taxonomy" id="2607910"/>
    <lineage>
        <taxon>Bacteria</taxon>
        <taxon>Pseudomonadati</taxon>
        <taxon>Pseudomonadota</taxon>
        <taxon>Betaproteobacteria</taxon>
        <taxon>Burkholderiales</taxon>
        <taxon>Oxalobacteraceae</taxon>
        <taxon>Telluria group</taxon>
        <taxon>Massilia</taxon>
    </lineage>
</organism>
<accession>A0ABX0LTF5</accession>
<evidence type="ECO:0000313" key="8">
    <source>
        <dbReference type="Proteomes" id="UP000785613"/>
    </source>
</evidence>
<feature type="domain" description="CBM6" evidence="6">
    <location>
        <begin position="353"/>
        <end position="474"/>
    </location>
</feature>
<feature type="domain" description="CBM6" evidence="6">
    <location>
        <begin position="483"/>
        <end position="606"/>
    </location>
</feature>
<proteinExistence type="inferred from homology"/>
<dbReference type="PANTHER" id="PTHR34142:SF1">
    <property type="entry name" value="GLYCOSIDE HYDROLASE FAMILY 5 DOMAIN-CONTAINING PROTEIN"/>
    <property type="match status" value="1"/>
</dbReference>
<dbReference type="Gene3D" id="3.20.20.80">
    <property type="entry name" value="Glycosidases"/>
    <property type="match status" value="1"/>
</dbReference>
<feature type="signal peptide" evidence="5">
    <location>
        <begin position="1"/>
        <end position="41"/>
    </location>
</feature>
<comment type="caution">
    <text evidence="7">The sequence shown here is derived from an EMBL/GenBank/DDBJ whole genome shotgun (WGS) entry which is preliminary data.</text>
</comment>
<dbReference type="PANTHER" id="PTHR34142">
    <property type="entry name" value="ENDO-BETA-1,4-GLUCANASE A"/>
    <property type="match status" value="1"/>
</dbReference>
<dbReference type="InterPro" id="IPR006584">
    <property type="entry name" value="Cellulose-bd_IV"/>
</dbReference>
<name>A0ABX0LTF5_9BURK</name>
<dbReference type="EMBL" id="VUYU01000033">
    <property type="protein sequence ID" value="NHZ37763.1"/>
    <property type="molecule type" value="Genomic_DNA"/>
</dbReference>
<dbReference type="RefSeq" id="WP_167231485.1">
    <property type="nucleotide sequence ID" value="NZ_VUYU01000033.1"/>
</dbReference>
<evidence type="ECO:0000256" key="4">
    <source>
        <dbReference type="RuleBase" id="RU361153"/>
    </source>
</evidence>
<protein>
    <submittedName>
        <fullName evidence="7">Carbohydrate-binding protein</fullName>
    </submittedName>
</protein>
<evidence type="ECO:0000256" key="1">
    <source>
        <dbReference type="ARBA" id="ARBA00022729"/>
    </source>
</evidence>
<dbReference type="InterPro" id="IPR005084">
    <property type="entry name" value="CBM6"/>
</dbReference>
<dbReference type="PROSITE" id="PS51175">
    <property type="entry name" value="CBM6"/>
    <property type="match status" value="2"/>
</dbReference>
<sequence>MSMTLNNAAVLRPTFRPASHLPFTRLAAALALSLCAGAALADVPALSVAGNQVLVGGKPGSISGSSMYWSNNGWPGARFYNAGAVGWLKDDWKAKLVRAAMGVEEDGGYIQFPADNKARVKAVVDAAIAKDMYVIIDWHSHYAFRHQNEAIAFFQEMARTYGNHKHVIYEIYNEPKDDVTWDANVKPYAQAVIAAIRAIDPDNLIIVGSPHWSQDADIASRNPITGHSNIAYTLHFYAGTHTQYLRDKAATAMNNGLALFVTEWGSVNADGNGGVNYPETNAWIDFMKKHNISNANWALDDAREGSASLVPGASSNGGWANWDLTESGKQARETVRNWPSTPDAGCATASVPSTIQAEAWCQMSGVQLEATSDAGGGQNVGYIDSGDWMNYTVDVPSAGLYTVSYRVASANGGGSISLERAGGSPVFGTKAVGATGGWQSWSTISHDVQLPAGKQSIGIAAKAGGFNLNWIGIAAAGSGGQIALIQAEDHASMSGVESEPTTDAGGGRNASHIDTGDWMSYTNAPVLIPETGAYTIEFRVASPGGGELSFEEAGGKPNYATVAVPATGGWQNWASVNRTVTLSAGSHSFGVYAKQGGWNLNWIKVSKAAR</sequence>
<keyword evidence="8" id="KW-1185">Reference proteome</keyword>
<dbReference type="InterPro" id="IPR001547">
    <property type="entry name" value="Glyco_hydro_5"/>
</dbReference>
<dbReference type="Pfam" id="PF00150">
    <property type="entry name" value="Cellulase"/>
    <property type="match status" value="1"/>
</dbReference>
<evidence type="ECO:0000256" key="3">
    <source>
        <dbReference type="ARBA" id="ARBA00023295"/>
    </source>
</evidence>
<dbReference type="SUPFAM" id="SSF49785">
    <property type="entry name" value="Galactose-binding domain-like"/>
    <property type="match status" value="2"/>
</dbReference>
<comment type="similarity">
    <text evidence="4">Belongs to the glycosyl hydrolase 5 (cellulase A) family.</text>
</comment>
<keyword evidence="3 4" id="KW-0326">Glycosidase</keyword>
<gene>
    <name evidence="7" type="ORF">F0185_29810</name>
</gene>
<dbReference type="CDD" id="cd04080">
    <property type="entry name" value="CBM6_cellulase-like"/>
    <property type="match status" value="2"/>
</dbReference>
<dbReference type="Gene3D" id="2.60.120.260">
    <property type="entry name" value="Galactose-binding domain-like"/>
    <property type="match status" value="2"/>
</dbReference>
<evidence type="ECO:0000313" key="7">
    <source>
        <dbReference type="EMBL" id="NHZ37763.1"/>
    </source>
</evidence>
<feature type="chain" id="PRO_5045617730" evidence="5">
    <location>
        <begin position="42"/>
        <end position="610"/>
    </location>
</feature>